<organism evidence="1 2">
    <name type="scientific">Granulicella sibirica</name>
    <dbReference type="NCBI Taxonomy" id="2479048"/>
    <lineage>
        <taxon>Bacteria</taxon>
        <taxon>Pseudomonadati</taxon>
        <taxon>Acidobacteriota</taxon>
        <taxon>Terriglobia</taxon>
        <taxon>Terriglobales</taxon>
        <taxon>Acidobacteriaceae</taxon>
        <taxon>Granulicella</taxon>
    </lineage>
</organism>
<name>A0A4Q0SSM0_9BACT</name>
<keyword evidence="2" id="KW-1185">Reference proteome</keyword>
<gene>
    <name evidence="1" type="ORF">GRAN_5251</name>
</gene>
<dbReference type="EMBL" id="RDSM01000007">
    <property type="protein sequence ID" value="RXH53913.1"/>
    <property type="molecule type" value="Genomic_DNA"/>
</dbReference>
<protein>
    <submittedName>
        <fullName evidence="1">Uncharacterized protein</fullName>
    </submittedName>
</protein>
<evidence type="ECO:0000313" key="1">
    <source>
        <dbReference type="EMBL" id="RXH53913.1"/>
    </source>
</evidence>
<reference evidence="1 2" key="1">
    <citation type="submission" date="2018-11" db="EMBL/GenBank/DDBJ databases">
        <authorList>
            <person name="Mardanov A.V."/>
            <person name="Ravin N.V."/>
            <person name="Dedysh S.N."/>
        </authorList>
    </citation>
    <scope>NUCLEOTIDE SEQUENCE [LARGE SCALE GENOMIC DNA]</scope>
    <source>
        <strain evidence="1 2">AF10</strain>
    </source>
</reference>
<comment type="caution">
    <text evidence="1">The sequence shown here is derived from an EMBL/GenBank/DDBJ whole genome shotgun (WGS) entry which is preliminary data.</text>
</comment>
<sequence length="60" mass="7033">MFTLVYHRGRLQPGLNTYWDEGTKFARSYNHKAFRMQSPKKLCSRMITTIGNWVSSNPLP</sequence>
<reference evidence="2" key="2">
    <citation type="submission" date="2019-02" db="EMBL/GenBank/DDBJ databases">
        <title>Granulicella sibirica sp. nov., a psychrotolerant acidobacterium isolated from an organic soil layer in forested tundra, West Siberia.</title>
        <authorList>
            <person name="Oshkin I.Y."/>
            <person name="Kulichevskaya I.S."/>
            <person name="Rijpstra W.I.C."/>
            <person name="Sinninghe Damste J.S."/>
            <person name="Rakitin A.L."/>
            <person name="Ravin N.V."/>
            <person name="Dedysh S.N."/>
        </authorList>
    </citation>
    <scope>NUCLEOTIDE SEQUENCE [LARGE SCALE GENOMIC DNA]</scope>
    <source>
        <strain evidence="2">AF10</strain>
    </source>
</reference>
<dbReference type="AlphaFoldDB" id="A0A4Q0SSM0"/>
<dbReference type="Proteomes" id="UP000289437">
    <property type="component" value="Unassembled WGS sequence"/>
</dbReference>
<evidence type="ECO:0000313" key="2">
    <source>
        <dbReference type="Proteomes" id="UP000289437"/>
    </source>
</evidence>
<accession>A0A4Q0SSM0</accession>
<proteinExistence type="predicted"/>